<dbReference type="OrthoDB" id="1822912at2"/>
<keyword evidence="7 10" id="KW-1133">Transmembrane helix</keyword>
<dbReference type="GO" id="GO:0015450">
    <property type="term" value="F:protein-transporting ATPase activity"/>
    <property type="evidence" value="ECO:0007669"/>
    <property type="project" value="UniProtKB-UniRule"/>
</dbReference>
<dbReference type="GO" id="GO:0009306">
    <property type="term" value="P:protein secretion"/>
    <property type="evidence" value="ECO:0007669"/>
    <property type="project" value="UniProtKB-UniRule"/>
</dbReference>
<dbReference type="eggNOG" id="COG1314">
    <property type="taxonomic scope" value="Bacteria"/>
</dbReference>
<evidence type="ECO:0000313" key="11">
    <source>
        <dbReference type="EMBL" id="ADU21118.1"/>
    </source>
</evidence>
<feature type="transmembrane region" description="Helical" evidence="10">
    <location>
        <begin position="64"/>
        <end position="83"/>
    </location>
</feature>
<evidence type="ECO:0000256" key="10">
    <source>
        <dbReference type="RuleBase" id="RU365087"/>
    </source>
</evidence>
<keyword evidence="5 10" id="KW-0812">Transmembrane</keyword>
<dbReference type="GO" id="GO:0005886">
    <property type="term" value="C:plasma membrane"/>
    <property type="evidence" value="ECO:0007669"/>
    <property type="project" value="UniProtKB-SubCell"/>
</dbReference>
<comment type="similarity">
    <text evidence="2 10">Belongs to the SecG family.</text>
</comment>
<reference evidence="11 12" key="1">
    <citation type="journal article" date="2011" name="J. Bacteriol.">
        <title>Complete genome of the cellulolytic ruminal bacterium Ruminococcus albus 7.</title>
        <authorList>
            <person name="Suen G."/>
            <person name="Stevenson D.M."/>
            <person name="Bruce D.C."/>
            <person name="Chertkov O."/>
            <person name="Copeland A."/>
            <person name="Cheng J.F."/>
            <person name="Detter C."/>
            <person name="Detter J.C."/>
            <person name="Goodwin L.A."/>
            <person name="Han C.S."/>
            <person name="Hauser L.J."/>
            <person name="Ivanova N.N."/>
            <person name="Kyrpides N.C."/>
            <person name="Land M.L."/>
            <person name="Lapidus A."/>
            <person name="Lucas S."/>
            <person name="Ovchinnikova G."/>
            <person name="Pitluck S."/>
            <person name="Tapia R."/>
            <person name="Woyke T."/>
            <person name="Boyum J."/>
            <person name="Mead D."/>
            <person name="Weimer P.J."/>
        </authorList>
    </citation>
    <scope>NUCLEOTIDE SEQUENCE [LARGE SCALE GENOMIC DNA]</scope>
    <source>
        <strain evidence="12">ATCC 27210 / DSM 20455 / JCM 14654 / NCDO 2250 / 7</strain>
    </source>
</reference>
<dbReference type="GO" id="GO:0043952">
    <property type="term" value="P:protein transport by the Sec complex"/>
    <property type="evidence" value="ECO:0007669"/>
    <property type="project" value="TreeGrafter"/>
</dbReference>
<protein>
    <recommendedName>
        <fullName evidence="10">Protein-export membrane protein SecG</fullName>
    </recommendedName>
</protein>
<evidence type="ECO:0000256" key="9">
    <source>
        <dbReference type="ARBA" id="ARBA00023136"/>
    </source>
</evidence>
<comment type="subcellular location">
    <subcellularLocation>
        <location evidence="1 10">Cell membrane</location>
        <topology evidence="1 10">Multi-pass membrane protein</topology>
    </subcellularLocation>
</comment>
<dbReference type="RefSeq" id="WP_013497309.1">
    <property type="nucleotide sequence ID" value="NC_014833.1"/>
</dbReference>
<evidence type="ECO:0000256" key="2">
    <source>
        <dbReference type="ARBA" id="ARBA00008445"/>
    </source>
</evidence>
<dbReference type="PRINTS" id="PR01651">
    <property type="entry name" value="SECGEXPORT"/>
</dbReference>
<comment type="function">
    <text evidence="10">Involved in protein export. Participates in an early event of protein translocation.</text>
</comment>
<accession>E6UG91</accession>
<evidence type="ECO:0000256" key="5">
    <source>
        <dbReference type="ARBA" id="ARBA00022692"/>
    </source>
</evidence>
<name>E6UG91_RUMA7</name>
<dbReference type="STRING" id="697329.Rumal_0569"/>
<dbReference type="InterPro" id="IPR004692">
    <property type="entry name" value="SecG"/>
</dbReference>
<evidence type="ECO:0000256" key="8">
    <source>
        <dbReference type="ARBA" id="ARBA00023010"/>
    </source>
</evidence>
<keyword evidence="9 10" id="KW-0472">Membrane</keyword>
<evidence type="ECO:0000256" key="6">
    <source>
        <dbReference type="ARBA" id="ARBA00022927"/>
    </source>
</evidence>
<keyword evidence="4 10" id="KW-1003">Cell membrane</keyword>
<dbReference type="GO" id="GO:0065002">
    <property type="term" value="P:intracellular protein transmembrane transport"/>
    <property type="evidence" value="ECO:0007669"/>
    <property type="project" value="TreeGrafter"/>
</dbReference>
<evidence type="ECO:0000313" key="12">
    <source>
        <dbReference type="Proteomes" id="UP000006919"/>
    </source>
</evidence>
<evidence type="ECO:0000256" key="1">
    <source>
        <dbReference type="ARBA" id="ARBA00004651"/>
    </source>
</evidence>
<dbReference type="KEGG" id="ral:Rumal_0569"/>
<dbReference type="NCBIfam" id="TIGR00810">
    <property type="entry name" value="secG"/>
    <property type="match status" value="1"/>
</dbReference>
<feature type="transmembrane region" description="Helical" evidence="10">
    <location>
        <begin position="6"/>
        <end position="25"/>
    </location>
</feature>
<sequence length="85" mass="9062">MSYIEIGAGVVLALCSIVIILVVLVQDSKDDGLTSAIGGGYNDSFYGKNAGNTRDAKLNRLTRNAAIVMFVLTIAVSIIHKYLSK</sequence>
<evidence type="ECO:0000256" key="4">
    <source>
        <dbReference type="ARBA" id="ARBA00022475"/>
    </source>
</evidence>
<dbReference type="EMBL" id="CP002403">
    <property type="protein sequence ID" value="ADU21118.1"/>
    <property type="molecule type" value="Genomic_DNA"/>
</dbReference>
<evidence type="ECO:0000256" key="3">
    <source>
        <dbReference type="ARBA" id="ARBA00022448"/>
    </source>
</evidence>
<dbReference type="HOGENOM" id="CLU_094156_6_0_9"/>
<organism evidence="11 12">
    <name type="scientific">Ruminococcus albus (strain ATCC 27210 / DSM 20455 / JCM 14654 / NCDO 2250 / 7)</name>
    <dbReference type="NCBI Taxonomy" id="697329"/>
    <lineage>
        <taxon>Bacteria</taxon>
        <taxon>Bacillati</taxon>
        <taxon>Bacillota</taxon>
        <taxon>Clostridia</taxon>
        <taxon>Eubacteriales</taxon>
        <taxon>Oscillospiraceae</taxon>
        <taxon>Ruminococcus</taxon>
    </lineage>
</organism>
<keyword evidence="6 10" id="KW-0653">Protein transport</keyword>
<dbReference type="Proteomes" id="UP000006919">
    <property type="component" value="Chromosome"/>
</dbReference>
<keyword evidence="8 10" id="KW-0811">Translocation</keyword>
<proteinExistence type="inferred from homology"/>
<evidence type="ECO:0000256" key="7">
    <source>
        <dbReference type="ARBA" id="ARBA00022989"/>
    </source>
</evidence>
<dbReference type="AlphaFoldDB" id="E6UG91"/>
<dbReference type="Pfam" id="PF03840">
    <property type="entry name" value="SecG"/>
    <property type="match status" value="1"/>
</dbReference>
<keyword evidence="3 10" id="KW-0813">Transport</keyword>
<dbReference type="PANTHER" id="PTHR34182">
    <property type="entry name" value="PROTEIN-EXPORT MEMBRANE PROTEIN SECG"/>
    <property type="match status" value="1"/>
</dbReference>
<gene>
    <name evidence="11" type="ordered locus">Rumal_0569</name>
</gene>
<dbReference type="PANTHER" id="PTHR34182:SF1">
    <property type="entry name" value="PROTEIN-EXPORT MEMBRANE PROTEIN SECG"/>
    <property type="match status" value="1"/>
</dbReference>